<dbReference type="InterPro" id="IPR038765">
    <property type="entry name" value="Papain-like_cys_pep_sf"/>
</dbReference>
<name>A0A445ESG9_ARAHY</name>
<keyword evidence="2" id="KW-1185">Reference proteome</keyword>
<accession>A0A445ESG9</accession>
<dbReference type="SUPFAM" id="SSF54001">
    <property type="entry name" value="Cysteine proteinases"/>
    <property type="match status" value="1"/>
</dbReference>
<reference evidence="1 2" key="1">
    <citation type="submission" date="2019-01" db="EMBL/GenBank/DDBJ databases">
        <title>Sequencing of cultivated peanut Arachis hypogaea provides insights into genome evolution and oil improvement.</title>
        <authorList>
            <person name="Chen X."/>
        </authorList>
    </citation>
    <scope>NUCLEOTIDE SEQUENCE [LARGE SCALE GENOMIC DNA]</scope>
    <source>
        <strain evidence="2">cv. Fuhuasheng</strain>
        <tissue evidence="1">Leaves</tissue>
    </source>
</reference>
<proteinExistence type="predicted"/>
<protein>
    <recommendedName>
        <fullName evidence="3">Ubiquitin-like protease family profile domain-containing protein</fullName>
    </recommendedName>
</protein>
<dbReference type="Gene3D" id="3.40.395.10">
    <property type="entry name" value="Adenoviral Proteinase, Chain A"/>
    <property type="match status" value="1"/>
</dbReference>
<dbReference type="AlphaFoldDB" id="A0A445ESG9"/>
<sequence>MTHVKETKDSTDQYDPLFILNHKENFEGLIHHFMSLIPGEQVESTVVNTHCMILNDIKCPQFEKDIYYVPTDIVETMARITLIQRPRRPTGSMSIDVHTNASVLTKENSHRIYLGYWWLWIADVRKKEFYVLDSANKKKKEIPDLRIKLNKIVGLIISQMKVYTGAEPLMEEGDREEAEYIRLNGQRTRLEYGANIIFHKLNKMRDQIIRACEAIRLPKPSAALSIHFCKFTYGDIYGSK</sequence>
<evidence type="ECO:0008006" key="3">
    <source>
        <dbReference type="Google" id="ProtNLM"/>
    </source>
</evidence>
<dbReference type="EMBL" id="SDMP01000001">
    <property type="protein sequence ID" value="RYR78435.1"/>
    <property type="molecule type" value="Genomic_DNA"/>
</dbReference>
<dbReference type="Proteomes" id="UP000289738">
    <property type="component" value="Chromosome A01"/>
</dbReference>
<comment type="caution">
    <text evidence="1">The sequence shown here is derived from an EMBL/GenBank/DDBJ whole genome shotgun (WGS) entry which is preliminary data.</text>
</comment>
<organism evidence="1 2">
    <name type="scientific">Arachis hypogaea</name>
    <name type="common">Peanut</name>
    <dbReference type="NCBI Taxonomy" id="3818"/>
    <lineage>
        <taxon>Eukaryota</taxon>
        <taxon>Viridiplantae</taxon>
        <taxon>Streptophyta</taxon>
        <taxon>Embryophyta</taxon>
        <taxon>Tracheophyta</taxon>
        <taxon>Spermatophyta</taxon>
        <taxon>Magnoliopsida</taxon>
        <taxon>eudicotyledons</taxon>
        <taxon>Gunneridae</taxon>
        <taxon>Pentapetalae</taxon>
        <taxon>rosids</taxon>
        <taxon>fabids</taxon>
        <taxon>Fabales</taxon>
        <taxon>Fabaceae</taxon>
        <taxon>Papilionoideae</taxon>
        <taxon>50 kb inversion clade</taxon>
        <taxon>dalbergioids sensu lato</taxon>
        <taxon>Dalbergieae</taxon>
        <taxon>Pterocarpus clade</taxon>
        <taxon>Arachis</taxon>
    </lineage>
</organism>
<evidence type="ECO:0000313" key="1">
    <source>
        <dbReference type="EMBL" id="RYR78435.1"/>
    </source>
</evidence>
<gene>
    <name evidence="1" type="ORF">Ahy_A01g003247</name>
</gene>
<evidence type="ECO:0000313" key="2">
    <source>
        <dbReference type="Proteomes" id="UP000289738"/>
    </source>
</evidence>